<evidence type="ECO:0000256" key="6">
    <source>
        <dbReference type="ARBA" id="ARBA00023128"/>
    </source>
</evidence>
<comment type="function">
    <text evidence="8">Mitochondrial intermembrane chaperone that participates in the import and insertion of some multi-pass transmembrane proteins into the mitochondrial inner membrane. Also required for the transfer of beta-barrel precursors from the TOM complex to the sorting and assembly machinery (SAM complex) of the outer membrane. Acts as a chaperone-like protein that protects the hydrophobic precursors from aggregation and guide them through the mitochondrial intermembrane space.</text>
</comment>
<evidence type="ECO:0000256" key="4">
    <source>
        <dbReference type="ARBA" id="ARBA00022927"/>
    </source>
</evidence>
<evidence type="ECO:0000259" key="9">
    <source>
        <dbReference type="Pfam" id="PF02953"/>
    </source>
</evidence>
<proteinExistence type="inferred from homology"/>
<keyword evidence="6 8" id="KW-0496">Mitochondrion</keyword>
<keyword evidence="3" id="KW-0862">Zinc</keyword>
<evidence type="ECO:0000256" key="2">
    <source>
        <dbReference type="ARBA" id="ARBA00022723"/>
    </source>
</evidence>
<keyword evidence="7 8" id="KW-1015">Disulfide bond</keyword>
<organism evidence="10 11">
    <name type="scientific">Globodera pallida</name>
    <name type="common">Potato cyst nematode worm</name>
    <name type="synonym">Heterodera pallida</name>
    <dbReference type="NCBI Taxonomy" id="36090"/>
    <lineage>
        <taxon>Eukaryota</taxon>
        <taxon>Metazoa</taxon>
        <taxon>Ecdysozoa</taxon>
        <taxon>Nematoda</taxon>
        <taxon>Chromadorea</taxon>
        <taxon>Rhabditida</taxon>
        <taxon>Tylenchina</taxon>
        <taxon>Tylenchomorpha</taxon>
        <taxon>Tylenchoidea</taxon>
        <taxon>Heteroderidae</taxon>
        <taxon>Heteroderinae</taxon>
        <taxon>Globodera</taxon>
    </lineage>
</organism>
<evidence type="ECO:0000313" key="10">
    <source>
        <dbReference type="Proteomes" id="UP000050741"/>
    </source>
</evidence>
<dbReference type="GO" id="GO:0015031">
    <property type="term" value="P:protein transport"/>
    <property type="evidence" value="ECO:0007669"/>
    <property type="project" value="UniProtKB-KW"/>
</dbReference>
<protein>
    <recommendedName>
        <fullName evidence="8">Mitochondrial import inner membrane translocase subunit</fullName>
    </recommendedName>
</protein>
<comment type="similarity">
    <text evidence="8">Belongs to the small Tim family.</text>
</comment>
<dbReference type="OrthoDB" id="1551503at2759"/>
<keyword evidence="5 8" id="KW-0811">Translocation</keyword>
<keyword evidence="1 8" id="KW-0813">Transport</keyword>
<keyword evidence="2" id="KW-0479">Metal-binding</keyword>
<keyword evidence="8" id="KW-0999">Mitochondrion inner membrane</keyword>
<keyword evidence="10" id="KW-1185">Reference proteome</keyword>
<evidence type="ECO:0000256" key="5">
    <source>
        <dbReference type="ARBA" id="ARBA00023010"/>
    </source>
</evidence>
<evidence type="ECO:0000256" key="1">
    <source>
        <dbReference type="ARBA" id="ARBA00022448"/>
    </source>
</evidence>
<dbReference type="AlphaFoldDB" id="A0A183BHR0"/>
<comment type="domain">
    <text evidence="8">The twin CX3C motif contains 4 conserved Cys residues that form 2 disulfide bonds in the mitochondrial intermembrane space.</text>
</comment>
<comment type="subunit">
    <text evidence="8">Heterohexamer.</text>
</comment>
<dbReference type="SUPFAM" id="SSF144122">
    <property type="entry name" value="Tim10-like"/>
    <property type="match status" value="1"/>
</dbReference>
<feature type="domain" description="Tim10-like" evidence="9">
    <location>
        <begin position="14"/>
        <end position="70"/>
    </location>
</feature>
<keyword evidence="4 8" id="KW-0653">Protein transport</keyword>
<reference evidence="11" key="3">
    <citation type="submission" date="2016-06" db="UniProtKB">
        <authorList>
            <consortium name="WormBaseParasite"/>
        </authorList>
    </citation>
    <scope>IDENTIFICATION</scope>
</reference>
<evidence type="ECO:0000256" key="8">
    <source>
        <dbReference type="RuleBase" id="RU367043"/>
    </source>
</evidence>
<reference evidence="10" key="1">
    <citation type="submission" date="2013-12" db="EMBL/GenBank/DDBJ databases">
        <authorList>
            <person name="Aslett M."/>
        </authorList>
    </citation>
    <scope>NUCLEOTIDE SEQUENCE [LARGE SCALE GENOMIC DNA]</scope>
    <source>
        <strain evidence="10">Lindley</strain>
    </source>
</reference>
<evidence type="ECO:0000256" key="7">
    <source>
        <dbReference type="ARBA" id="ARBA00023157"/>
    </source>
</evidence>
<reference evidence="10" key="2">
    <citation type="submission" date="2014-05" db="EMBL/GenBank/DDBJ databases">
        <title>The genome and life-stage specific transcriptomes of Globodera pallida elucidate key aspects of plant parasitism by a cyst nematode.</title>
        <authorList>
            <person name="Cotton J.A."/>
            <person name="Lilley C.J."/>
            <person name="Jones L.M."/>
            <person name="Kikuchi T."/>
            <person name="Reid A.J."/>
            <person name="Thorpe P."/>
            <person name="Tsai I.J."/>
            <person name="Beasley H."/>
            <person name="Blok V."/>
            <person name="Cock P.J.A."/>
            <person name="Van den Akker S.E."/>
            <person name="Holroyd N."/>
            <person name="Hunt M."/>
            <person name="Mantelin S."/>
            <person name="Naghra H."/>
            <person name="Pain A."/>
            <person name="Palomares-Rius J.E."/>
            <person name="Zarowiecki M."/>
            <person name="Berriman M."/>
            <person name="Jones J.T."/>
            <person name="Urwin P.E."/>
        </authorList>
    </citation>
    <scope>NUCLEOTIDE SEQUENCE [LARGE SCALE GENOMIC DNA]</scope>
    <source>
        <strain evidence="10">Lindley</strain>
    </source>
</reference>
<dbReference type="InterPro" id="IPR035427">
    <property type="entry name" value="Tim10-like_dom_sf"/>
</dbReference>
<dbReference type="GO" id="GO:0005743">
    <property type="term" value="C:mitochondrial inner membrane"/>
    <property type="evidence" value="ECO:0007669"/>
    <property type="project" value="UniProtKB-SubCell"/>
</dbReference>
<dbReference type="InterPro" id="IPR050673">
    <property type="entry name" value="Mito_inner_translocase_sub"/>
</dbReference>
<dbReference type="InterPro" id="IPR004217">
    <property type="entry name" value="Tim10-like"/>
</dbReference>
<keyword evidence="8" id="KW-0472">Membrane</keyword>
<evidence type="ECO:0000256" key="3">
    <source>
        <dbReference type="ARBA" id="ARBA00022833"/>
    </source>
</evidence>
<dbReference type="WBParaSite" id="GPLIN_000013800">
    <property type="protein sequence ID" value="GPLIN_000013800"/>
    <property type="gene ID" value="GPLIN_000013800"/>
</dbReference>
<comment type="subcellular location">
    <subcellularLocation>
        <location evidence="8">Mitochondrion inner membrane</location>
        <topology evidence="8">Peripheral membrane protein</topology>
        <orientation evidence="8">Intermembrane side</orientation>
    </subcellularLocation>
</comment>
<sequence length="94" mass="10754">MAQQQGGTDTDLRTFRDFLLQYNAVTEQCFGACIRDFTGREISEKEERCSKNCMDKFLKAGQRLSMRFQEHQLLNMEAQGAPVAATNQKMRIGN</sequence>
<dbReference type="GO" id="GO:0046872">
    <property type="term" value="F:metal ion binding"/>
    <property type="evidence" value="ECO:0007669"/>
    <property type="project" value="UniProtKB-KW"/>
</dbReference>
<dbReference type="Pfam" id="PF02953">
    <property type="entry name" value="zf-Tim10_DDP"/>
    <property type="match status" value="1"/>
</dbReference>
<dbReference type="Proteomes" id="UP000050741">
    <property type="component" value="Unassembled WGS sequence"/>
</dbReference>
<keyword evidence="8" id="KW-0143">Chaperone</keyword>
<name>A0A183BHR0_GLOPA</name>
<accession>A0A183BHR0</accession>
<dbReference type="Gene3D" id="1.10.287.810">
    <property type="entry name" value="Mitochondrial import inner membrane translocase subunit tim13 like domains"/>
    <property type="match status" value="1"/>
</dbReference>
<evidence type="ECO:0000313" key="11">
    <source>
        <dbReference type="WBParaSite" id="GPLIN_000013800"/>
    </source>
</evidence>
<dbReference type="PANTHER" id="PTHR13172">
    <property type="entry name" value="MITOCHONDRIAL IMPORT INNER MEMBRANE TRANSLOCASE SUBUNIT TIM9B"/>
    <property type="match status" value="1"/>
</dbReference>